<dbReference type="PANTHER" id="PTHR43777">
    <property type="entry name" value="MOLYBDENUM COFACTOR CYTIDYLYLTRANSFERASE"/>
    <property type="match status" value="1"/>
</dbReference>
<sequence length="199" mass="20449">MAGGRVAKGRVAGLLLAAGAGRRFGRPKALVEFAGEPLVRRALRLLAAGGCAPAHVVVGAGADDLPPLPEAVLVHNPDWSRGMGLSLRLGLASLPEDVAAAVVVLVDQPLLSPAAVRRVRAAYAGGAVVATATYAGRPGHPVLLGRETWPLLDRYATGDRGARDLLRARPDLVVRVPCDGVGVPLDLDTPADLARATPP</sequence>
<dbReference type="CDD" id="cd04182">
    <property type="entry name" value="GT_2_like_f"/>
    <property type="match status" value="1"/>
</dbReference>
<protein>
    <submittedName>
        <fullName evidence="2">Nucleotidyltransferase family protein</fullName>
    </submittedName>
</protein>
<accession>A0ABX9RFR0</accession>
<evidence type="ECO:0000313" key="3">
    <source>
        <dbReference type="Proteomes" id="UP000271548"/>
    </source>
</evidence>
<dbReference type="InterPro" id="IPR029044">
    <property type="entry name" value="Nucleotide-diphossugar_trans"/>
</dbReference>
<dbReference type="Pfam" id="PF12804">
    <property type="entry name" value="NTP_transf_3"/>
    <property type="match status" value="1"/>
</dbReference>
<proteinExistence type="predicted"/>
<dbReference type="SUPFAM" id="SSF53448">
    <property type="entry name" value="Nucleotide-diphospho-sugar transferases"/>
    <property type="match status" value="1"/>
</dbReference>
<reference evidence="2 3" key="1">
    <citation type="submission" date="2018-09" db="EMBL/GenBank/DDBJ databases">
        <title>Micromonospora sp. nov. MS1-9, isolated from a root of Musa sp.</title>
        <authorList>
            <person name="Kuncharoen N."/>
            <person name="Kudo T."/>
            <person name="Ohkuma M."/>
            <person name="Yuki M."/>
            <person name="Tanasupawat S."/>
        </authorList>
    </citation>
    <scope>NUCLEOTIDE SEQUENCE [LARGE SCALE GENOMIC DNA]</scope>
    <source>
        <strain evidence="2 3">NGC1-4</strain>
    </source>
</reference>
<dbReference type="Gene3D" id="3.90.550.10">
    <property type="entry name" value="Spore Coat Polysaccharide Biosynthesis Protein SpsA, Chain A"/>
    <property type="match status" value="1"/>
</dbReference>
<dbReference type="Proteomes" id="UP000271548">
    <property type="component" value="Unassembled WGS sequence"/>
</dbReference>
<keyword evidence="3" id="KW-1185">Reference proteome</keyword>
<dbReference type="PANTHER" id="PTHR43777:SF1">
    <property type="entry name" value="MOLYBDENUM COFACTOR CYTIDYLYLTRANSFERASE"/>
    <property type="match status" value="1"/>
</dbReference>
<organism evidence="2 3">
    <name type="scientific">Micromonospora musae</name>
    <dbReference type="NCBI Taxonomy" id="1894970"/>
    <lineage>
        <taxon>Bacteria</taxon>
        <taxon>Bacillati</taxon>
        <taxon>Actinomycetota</taxon>
        <taxon>Actinomycetes</taxon>
        <taxon>Micromonosporales</taxon>
        <taxon>Micromonosporaceae</taxon>
        <taxon>Micromonospora</taxon>
    </lineage>
</organism>
<name>A0ABX9RFR0_9ACTN</name>
<comment type="caution">
    <text evidence="2">The sequence shown here is derived from an EMBL/GenBank/DDBJ whole genome shotgun (WGS) entry which is preliminary data.</text>
</comment>
<evidence type="ECO:0000259" key="1">
    <source>
        <dbReference type="Pfam" id="PF12804"/>
    </source>
</evidence>
<dbReference type="InterPro" id="IPR025877">
    <property type="entry name" value="MobA-like_NTP_Trfase"/>
</dbReference>
<dbReference type="EMBL" id="RAZS01000002">
    <property type="protein sequence ID" value="RKN22573.1"/>
    <property type="molecule type" value="Genomic_DNA"/>
</dbReference>
<evidence type="ECO:0000313" key="2">
    <source>
        <dbReference type="EMBL" id="RKN22573.1"/>
    </source>
</evidence>
<gene>
    <name evidence="2" type="ORF">D7147_07975</name>
</gene>
<feature type="domain" description="MobA-like NTP transferase" evidence="1">
    <location>
        <begin position="13"/>
        <end position="169"/>
    </location>
</feature>